<evidence type="ECO:0000256" key="1">
    <source>
        <dbReference type="SAM" id="MobiDB-lite"/>
    </source>
</evidence>
<dbReference type="OrthoDB" id="9813532at2"/>
<protein>
    <submittedName>
        <fullName evidence="3">Uncharacterized protein</fullName>
    </submittedName>
</protein>
<feature type="transmembrane region" description="Helical" evidence="2">
    <location>
        <begin position="35"/>
        <end position="53"/>
    </location>
</feature>
<gene>
    <name evidence="3" type="ORF">SAMN05421780_1246</name>
</gene>
<accession>A0A1I1P495</accession>
<feature type="region of interest" description="Disordered" evidence="1">
    <location>
        <begin position="63"/>
        <end position="103"/>
    </location>
</feature>
<keyword evidence="2" id="KW-0812">Transmembrane</keyword>
<sequence length="202" mass="22101">MATTRYLPAVIEQLPALPTATEVRTQAVKTYRDNSTLFALLAVLLALGIIYYFKDSIVGIFTPSSSNNRQQQSNIVIAPKPTPKPKPKPATTETATNQTSKPASRVIARFGDKGKYYVRQVQEALNKLGENLEPDGDFGTKTMQALARKGFKNPKQVTDTGLAALRKQKKMTDAGAKAAKIVATTSNPLWADAYLWWKSVTA</sequence>
<reference evidence="3 4" key="1">
    <citation type="submission" date="2016-10" db="EMBL/GenBank/DDBJ databases">
        <authorList>
            <person name="de Groot N.N."/>
        </authorList>
    </citation>
    <scope>NUCLEOTIDE SEQUENCE [LARGE SCALE GENOMIC DNA]</scope>
    <source>
        <strain evidence="3 4">DSM 6793</strain>
    </source>
</reference>
<keyword evidence="4" id="KW-1185">Reference proteome</keyword>
<name>A0A1I1P495_9BACT</name>
<dbReference type="Gene3D" id="1.10.101.10">
    <property type="entry name" value="PGBD-like superfamily/PGBD"/>
    <property type="match status" value="1"/>
</dbReference>
<evidence type="ECO:0000313" key="4">
    <source>
        <dbReference type="Proteomes" id="UP000199514"/>
    </source>
</evidence>
<evidence type="ECO:0000313" key="3">
    <source>
        <dbReference type="EMBL" id="SFD02508.1"/>
    </source>
</evidence>
<organism evidence="3 4">
    <name type="scientific">Flexibacter flexilis DSM 6793</name>
    <dbReference type="NCBI Taxonomy" id="927664"/>
    <lineage>
        <taxon>Bacteria</taxon>
        <taxon>Pseudomonadati</taxon>
        <taxon>Bacteroidota</taxon>
        <taxon>Cytophagia</taxon>
        <taxon>Cytophagales</taxon>
        <taxon>Flexibacteraceae</taxon>
        <taxon>Flexibacter</taxon>
    </lineage>
</organism>
<dbReference type="Proteomes" id="UP000199514">
    <property type="component" value="Unassembled WGS sequence"/>
</dbReference>
<proteinExistence type="predicted"/>
<dbReference type="InterPro" id="IPR036366">
    <property type="entry name" value="PGBDSf"/>
</dbReference>
<keyword evidence="2" id="KW-1133">Transmembrane helix</keyword>
<dbReference type="AlphaFoldDB" id="A0A1I1P495"/>
<keyword evidence="2" id="KW-0472">Membrane</keyword>
<dbReference type="EMBL" id="FOLE01000024">
    <property type="protein sequence ID" value="SFD02508.1"/>
    <property type="molecule type" value="Genomic_DNA"/>
</dbReference>
<evidence type="ECO:0000256" key="2">
    <source>
        <dbReference type="SAM" id="Phobius"/>
    </source>
</evidence>
<dbReference type="STRING" id="927664.SAMN05421780_1246"/>
<feature type="compositionally biased region" description="Low complexity" evidence="1">
    <location>
        <begin position="64"/>
        <end position="74"/>
    </location>
</feature>
<dbReference type="RefSeq" id="WP_091517005.1">
    <property type="nucleotide sequence ID" value="NZ_FOLE01000024.1"/>
</dbReference>